<feature type="non-terminal residue" evidence="1">
    <location>
        <position position="77"/>
    </location>
</feature>
<evidence type="ECO:0000313" key="1">
    <source>
        <dbReference type="EMBL" id="GFD59216.1"/>
    </source>
</evidence>
<organism evidence="1">
    <name type="scientific">Tanacetum cinerariifolium</name>
    <name type="common">Dalmatian daisy</name>
    <name type="synonym">Chrysanthemum cinerariifolium</name>
    <dbReference type="NCBI Taxonomy" id="118510"/>
    <lineage>
        <taxon>Eukaryota</taxon>
        <taxon>Viridiplantae</taxon>
        <taxon>Streptophyta</taxon>
        <taxon>Embryophyta</taxon>
        <taxon>Tracheophyta</taxon>
        <taxon>Spermatophyta</taxon>
        <taxon>Magnoliopsida</taxon>
        <taxon>eudicotyledons</taxon>
        <taxon>Gunneridae</taxon>
        <taxon>Pentapetalae</taxon>
        <taxon>asterids</taxon>
        <taxon>campanulids</taxon>
        <taxon>Asterales</taxon>
        <taxon>Asteraceae</taxon>
        <taxon>Asteroideae</taxon>
        <taxon>Anthemideae</taxon>
        <taxon>Anthemidinae</taxon>
        <taxon>Tanacetum</taxon>
    </lineage>
</organism>
<dbReference type="Gene3D" id="3.40.50.620">
    <property type="entry name" value="HUPs"/>
    <property type="match status" value="1"/>
</dbReference>
<evidence type="ECO:0008006" key="2">
    <source>
        <dbReference type="Google" id="ProtNLM"/>
    </source>
</evidence>
<name>A0A699XMY5_TANCI</name>
<dbReference type="InterPro" id="IPR014729">
    <property type="entry name" value="Rossmann-like_a/b/a_fold"/>
</dbReference>
<dbReference type="EMBL" id="BKCJ011862309">
    <property type="protein sequence ID" value="GFD59216.1"/>
    <property type="molecule type" value="Genomic_DNA"/>
</dbReference>
<dbReference type="AlphaFoldDB" id="A0A699XMY5"/>
<proteinExistence type="predicted"/>
<protein>
    <recommendedName>
        <fullName evidence="2">NAD/GMP synthase domain-containing protein</fullName>
    </recommendedName>
</protein>
<gene>
    <name evidence="1" type="ORF">Tci_931185</name>
</gene>
<reference evidence="1" key="1">
    <citation type="journal article" date="2019" name="Sci. Rep.">
        <title>Draft genome of Tanacetum cinerariifolium, the natural source of mosquito coil.</title>
        <authorList>
            <person name="Yamashiro T."/>
            <person name="Shiraishi A."/>
            <person name="Satake H."/>
            <person name="Nakayama K."/>
        </authorList>
    </citation>
    <scope>NUCLEOTIDE SEQUENCE</scope>
</reference>
<sequence>MSLGLFDYLRKARSRGFVLSLSGGADSCFCAVAVAEMVRLGVEELGEEEFKRRSGAFDPVKTQVAQEGAGGKAHQQA</sequence>
<comment type="caution">
    <text evidence="1">The sequence shown here is derived from an EMBL/GenBank/DDBJ whole genome shotgun (WGS) entry which is preliminary data.</text>
</comment>
<dbReference type="SUPFAM" id="SSF52402">
    <property type="entry name" value="Adenine nucleotide alpha hydrolases-like"/>
    <property type="match status" value="1"/>
</dbReference>
<accession>A0A699XMY5</accession>